<accession>A0A948W5K4</accession>
<dbReference type="EMBL" id="JAHJDP010000012">
    <property type="protein sequence ID" value="MBU2689681.1"/>
    <property type="molecule type" value="Genomic_DNA"/>
</dbReference>
<dbReference type="Pfam" id="PF00814">
    <property type="entry name" value="TsaD"/>
    <property type="match status" value="1"/>
</dbReference>
<dbReference type="AlphaFoldDB" id="A0A948W5K4"/>
<dbReference type="Gene3D" id="3.30.420.40">
    <property type="match status" value="2"/>
</dbReference>
<evidence type="ECO:0000313" key="2">
    <source>
        <dbReference type="EMBL" id="MBU2689681.1"/>
    </source>
</evidence>
<evidence type="ECO:0000259" key="1">
    <source>
        <dbReference type="Pfam" id="PF00814"/>
    </source>
</evidence>
<evidence type="ECO:0000313" key="3">
    <source>
        <dbReference type="Proteomes" id="UP000777784"/>
    </source>
</evidence>
<organism evidence="2 3">
    <name type="scientific">Eiseniibacteriota bacterium</name>
    <dbReference type="NCBI Taxonomy" id="2212470"/>
    <lineage>
        <taxon>Bacteria</taxon>
        <taxon>Candidatus Eiseniibacteriota</taxon>
    </lineage>
</organism>
<sequence length="238" mass="25489">MRILGIETSGPTAEVALMEDQEVVAAGSLRIRGRTGERLIDLIDSLFQWADWELGVLQRIAIDIGPGSFTGLRVGLALAKGLSLGTGIAVVPVSSLEALAAGIAGDQPVLATLPAPKGRVYAALLQRDTEGYHPLIAEACWEPSTLRAEIGHRLDPAADRGALAGPGIDRLDLSHQLWRGGWRLYPELHPSAVTVALCGSGTGRENLRGKELAALVPRYLKGADVRRPQYKTELPRRD</sequence>
<gene>
    <name evidence="2" type="primary">tsaB</name>
    <name evidence="2" type="ORF">KJ970_02060</name>
</gene>
<name>A0A948W5K4_UNCEI</name>
<dbReference type="GO" id="GO:0002949">
    <property type="term" value="P:tRNA threonylcarbamoyladenosine modification"/>
    <property type="evidence" value="ECO:0007669"/>
    <property type="project" value="InterPro"/>
</dbReference>
<dbReference type="EC" id="2.3.1.234" evidence="2"/>
<dbReference type="GO" id="GO:0061711">
    <property type="term" value="F:tRNA N(6)-L-threonylcarbamoyladenine synthase activity"/>
    <property type="evidence" value="ECO:0007669"/>
    <property type="project" value="UniProtKB-EC"/>
</dbReference>
<comment type="caution">
    <text evidence="2">The sequence shown here is derived from an EMBL/GenBank/DDBJ whole genome shotgun (WGS) entry which is preliminary data.</text>
</comment>
<feature type="domain" description="Gcp-like" evidence="1">
    <location>
        <begin position="37"/>
        <end position="146"/>
    </location>
</feature>
<reference evidence="2" key="1">
    <citation type="submission" date="2021-05" db="EMBL/GenBank/DDBJ databases">
        <title>Energy efficiency and biological interactions define the core microbiome of deep oligotrophic groundwater.</title>
        <authorList>
            <person name="Mehrshad M."/>
            <person name="Lopez-Fernandez M."/>
            <person name="Bell E."/>
            <person name="Bernier-Latmani R."/>
            <person name="Bertilsson S."/>
            <person name="Dopson M."/>
        </authorList>
    </citation>
    <scope>NUCLEOTIDE SEQUENCE</scope>
    <source>
        <strain evidence="2">Modern_marine.mb.64</strain>
    </source>
</reference>
<dbReference type="InterPro" id="IPR000905">
    <property type="entry name" value="Gcp-like_dom"/>
</dbReference>
<proteinExistence type="predicted"/>
<keyword evidence="2" id="KW-0808">Transferase</keyword>
<dbReference type="Proteomes" id="UP000777784">
    <property type="component" value="Unassembled WGS sequence"/>
</dbReference>
<dbReference type="InterPro" id="IPR043129">
    <property type="entry name" value="ATPase_NBD"/>
</dbReference>
<dbReference type="SUPFAM" id="SSF53067">
    <property type="entry name" value="Actin-like ATPase domain"/>
    <property type="match status" value="1"/>
</dbReference>
<dbReference type="NCBIfam" id="TIGR03725">
    <property type="entry name" value="T6A_YeaZ"/>
    <property type="match status" value="1"/>
</dbReference>
<protein>
    <submittedName>
        <fullName evidence="2">tRNA (Adenosine(37)-N6)-threonylcarbamoyltransferase complex dimerization subunit type 1 TsaB</fullName>
        <ecNumber evidence="2">2.3.1.234</ecNumber>
    </submittedName>
</protein>
<keyword evidence="2" id="KW-0012">Acyltransferase</keyword>
<dbReference type="InterPro" id="IPR022496">
    <property type="entry name" value="T6A_TsaB"/>
</dbReference>
<dbReference type="CDD" id="cd24032">
    <property type="entry name" value="ASKHA_NBD_TsaB"/>
    <property type="match status" value="1"/>
</dbReference>